<dbReference type="Pfam" id="PF00069">
    <property type="entry name" value="Pkinase"/>
    <property type="match status" value="1"/>
</dbReference>
<evidence type="ECO:0000313" key="12">
    <source>
        <dbReference type="Proteomes" id="UP001165065"/>
    </source>
</evidence>
<dbReference type="PANTHER" id="PTHR11042:SF185">
    <property type="entry name" value="WEE1-LIKE PROTEIN KINASE"/>
    <property type="match status" value="1"/>
</dbReference>
<feature type="compositionally biased region" description="Gly residues" evidence="9">
    <location>
        <begin position="508"/>
        <end position="529"/>
    </location>
</feature>
<evidence type="ECO:0000313" key="11">
    <source>
        <dbReference type="EMBL" id="GMI41516.1"/>
    </source>
</evidence>
<evidence type="ECO:0000256" key="5">
    <source>
        <dbReference type="ARBA" id="ARBA00023193"/>
    </source>
</evidence>
<dbReference type="GO" id="GO:0017148">
    <property type="term" value="P:negative regulation of translation"/>
    <property type="evidence" value="ECO:0007669"/>
    <property type="project" value="UniProtKB-KW"/>
</dbReference>
<feature type="compositionally biased region" description="Polar residues" evidence="9">
    <location>
        <begin position="161"/>
        <end position="182"/>
    </location>
</feature>
<dbReference type="SMART" id="SM00220">
    <property type="entry name" value="S_TKc"/>
    <property type="match status" value="1"/>
</dbReference>
<feature type="coiled-coil region" evidence="8">
    <location>
        <begin position="459"/>
        <end position="493"/>
    </location>
</feature>
<feature type="compositionally biased region" description="Polar residues" evidence="9">
    <location>
        <begin position="191"/>
        <end position="201"/>
    </location>
</feature>
<dbReference type="GO" id="GO:0005634">
    <property type="term" value="C:nucleus"/>
    <property type="evidence" value="ECO:0007669"/>
    <property type="project" value="TreeGrafter"/>
</dbReference>
<evidence type="ECO:0000256" key="6">
    <source>
        <dbReference type="ARBA" id="ARBA00037982"/>
    </source>
</evidence>
<evidence type="ECO:0000256" key="9">
    <source>
        <dbReference type="SAM" id="MobiDB-lite"/>
    </source>
</evidence>
<dbReference type="InterPro" id="IPR011009">
    <property type="entry name" value="Kinase-like_dom_sf"/>
</dbReference>
<name>A0A9W7GDP6_9STRA</name>
<evidence type="ECO:0000256" key="2">
    <source>
        <dbReference type="ARBA" id="ARBA00022741"/>
    </source>
</evidence>
<dbReference type="AlphaFoldDB" id="A0A9W7GDP6"/>
<feature type="region of interest" description="Disordered" evidence="9">
    <location>
        <begin position="161"/>
        <end position="218"/>
    </location>
</feature>
<organism evidence="11 12">
    <name type="scientific">Triparma columacea</name>
    <dbReference type="NCBI Taxonomy" id="722753"/>
    <lineage>
        <taxon>Eukaryota</taxon>
        <taxon>Sar</taxon>
        <taxon>Stramenopiles</taxon>
        <taxon>Ochrophyta</taxon>
        <taxon>Bolidophyceae</taxon>
        <taxon>Parmales</taxon>
        <taxon>Triparmaceae</taxon>
        <taxon>Triparma</taxon>
    </lineage>
</organism>
<comment type="similarity">
    <text evidence="6">Belongs to the protein kinase superfamily. Ser/Thr protein kinase family. GCN2 subfamily.</text>
</comment>
<evidence type="ECO:0000256" key="7">
    <source>
        <dbReference type="PROSITE-ProRule" id="PRU10141"/>
    </source>
</evidence>
<feature type="binding site" evidence="7">
    <location>
        <position position="255"/>
    </location>
    <ligand>
        <name>ATP</name>
        <dbReference type="ChEBI" id="CHEBI:30616"/>
    </ligand>
</feature>
<comment type="caution">
    <text evidence="11">The sequence shown here is derived from an EMBL/GenBank/DDBJ whole genome shotgun (WGS) entry which is preliminary data.</text>
</comment>
<evidence type="ECO:0000259" key="10">
    <source>
        <dbReference type="PROSITE" id="PS50011"/>
    </source>
</evidence>
<keyword evidence="3" id="KW-0418">Kinase</keyword>
<dbReference type="PROSITE" id="PS00108">
    <property type="entry name" value="PROTEIN_KINASE_ST"/>
    <property type="match status" value="1"/>
</dbReference>
<protein>
    <recommendedName>
        <fullName evidence="10">Protein kinase domain-containing protein</fullName>
    </recommendedName>
</protein>
<keyword evidence="4 7" id="KW-0067">ATP-binding</keyword>
<evidence type="ECO:0000256" key="3">
    <source>
        <dbReference type="ARBA" id="ARBA00022777"/>
    </source>
</evidence>
<dbReference type="GO" id="GO:0004713">
    <property type="term" value="F:protein tyrosine kinase activity"/>
    <property type="evidence" value="ECO:0007669"/>
    <property type="project" value="TreeGrafter"/>
</dbReference>
<dbReference type="InterPro" id="IPR008271">
    <property type="entry name" value="Ser/Thr_kinase_AS"/>
</dbReference>
<dbReference type="InterPro" id="IPR017441">
    <property type="entry name" value="Protein_kinase_ATP_BS"/>
</dbReference>
<dbReference type="InterPro" id="IPR050339">
    <property type="entry name" value="CC_SR_Kinase"/>
</dbReference>
<keyword evidence="2 7" id="KW-0547">Nucleotide-binding</keyword>
<dbReference type="Proteomes" id="UP001165065">
    <property type="component" value="Unassembled WGS sequence"/>
</dbReference>
<feature type="region of interest" description="Disordered" evidence="9">
    <location>
        <begin position="508"/>
        <end position="541"/>
    </location>
</feature>
<reference evidence="12" key="1">
    <citation type="journal article" date="2023" name="Commun. Biol.">
        <title>Genome analysis of Parmales, the sister group of diatoms, reveals the evolutionary specialization of diatoms from phago-mixotrophs to photoautotrophs.</title>
        <authorList>
            <person name="Ban H."/>
            <person name="Sato S."/>
            <person name="Yoshikawa S."/>
            <person name="Yamada K."/>
            <person name="Nakamura Y."/>
            <person name="Ichinomiya M."/>
            <person name="Sato N."/>
            <person name="Blanc-Mathieu R."/>
            <person name="Endo H."/>
            <person name="Kuwata A."/>
            <person name="Ogata H."/>
        </authorList>
    </citation>
    <scope>NUCLEOTIDE SEQUENCE [LARGE SCALE GENOMIC DNA]</scope>
</reference>
<keyword evidence="1" id="KW-0808">Transferase</keyword>
<evidence type="ECO:0000256" key="1">
    <source>
        <dbReference type="ARBA" id="ARBA00022679"/>
    </source>
</evidence>
<dbReference type="PROSITE" id="PS50011">
    <property type="entry name" value="PROTEIN_KINASE_DOM"/>
    <property type="match status" value="1"/>
</dbReference>
<dbReference type="EMBL" id="BRYA01000152">
    <property type="protein sequence ID" value="GMI41516.1"/>
    <property type="molecule type" value="Genomic_DNA"/>
</dbReference>
<feature type="domain" description="Protein kinase" evidence="10">
    <location>
        <begin position="225"/>
        <end position="465"/>
    </location>
</feature>
<gene>
    <name evidence="11" type="ORF">TrCOL_g11336</name>
</gene>
<dbReference type="InterPro" id="IPR000719">
    <property type="entry name" value="Prot_kinase_dom"/>
</dbReference>
<keyword evidence="5" id="KW-0652">Protein synthesis inhibitor</keyword>
<sequence>MSIDEESCSNFLGSPSNTSGNPEGSKTQGEGLSGDSSPSRVLFGGNRIGCVDENAATLPQSDDFGSIGEHQFEPISQPFLNRADSYDPRAFQLSQDSAAAGDSVNDLLQGGGEGEEGGGKRRFRGPLHVETKALFGRGGGGDDENDSFDIDSPMTPFGFSLSTPRFPNNPPTLSTKKISPNDVTAFPPQTPFKSGTPSTSILGKGHGGHSPGLRASPKSRFESDFTIRNIIGSGQFGSVYSVIQNFDQMEYAVKKTKVTRTMKMEELRTLARLTQDGCENIVRYFQGWVEEDSVYIQTELCEGTVSNLYQQNKFVNNETEKCRLLRSMAEALTVIHEESLVHLDIKPENIFVRGNIYKLGDFGLATNTENRRIVDDGDSRYMSPEILNDDYSDLKKADIFSLGCTILELCRSPLPYSGEEWQNIRAGNIGTFDAGRDLHKIILSMLAPAPEQRPGAASLRKMRVLMTDKERELQLEKNRVADLQGRMDALREGGRGDRGGMGELGGVMGRGGGGMAGARGGGNGGGGKGVTRLMRASTWTG</sequence>
<keyword evidence="8" id="KW-0175">Coiled coil</keyword>
<evidence type="ECO:0000256" key="8">
    <source>
        <dbReference type="SAM" id="Coils"/>
    </source>
</evidence>
<dbReference type="PROSITE" id="PS00107">
    <property type="entry name" value="PROTEIN_KINASE_ATP"/>
    <property type="match status" value="1"/>
</dbReference>
<dbReference type="PANTHER" id="PTHR11042">
    <property type="entry name" value="EUKARYOTIC TRANSLATION INITIATION FACTOR 2-ALPHA KINASE EIF2-ALPHA KINASE -RELATED"/>
    <property type="match status" value="1"/>
</dbReference>
<dbReference type="GO" id="GO:0005737">
    <property type="term" value="C:cytoplasm"/>
    <property type="evidence" value="ECO:0007669"/>
    <property type="project" value="TreeGrafter"/>
</dbReference>
<proteinExistence type="inferred from homology"/>
<dbReference type="Gene3D" id="1.10.510.10">
    <property type="entry name" value="Transferase(Phosphotransferase) domain 1"/>
    <property type="match status" value="1"/>
</dbReference>
<evidence type="ECO:0000256" key="4">
    <source>
        <dbReference type="ARBA" id="ARBA00022840"/>
    </source>
</evidence>
<dbReference type="OrthoDB" id="5337378at2759"/>
<dbReference type="Gene3D" id="3.30.200.20">
    <property type="entry name" value="Phosphorylase Kinase, domain 1"/>
    <property type="match status" value="1"/>
</dbReference>
<keyword evidence="12" id="KW-1185">Reference proteome</keyword>
<dbReference type="SUPFAM" id="SSF56112">
    <property type="entry name" value="Protein kinase-like (PK-like)"/>
    <property type="match status" value="1"/>
</dbReference>
<accession>A0A9W7GDP6</accession>
<dbReference type="GO" id="GO:0005524">
    <property type="term" value="F:ATP binding"/>
    <property type="evidence" value="ECO:0007669"/>
    <property type="project" value="UniProtKB-UniRule"/>
</dbReference>
<feature type="compositionally biased region" description="Polar residues" evidence="9">
    <location>
        <begin position="8"/>
        <end position="39"/>
    </location>
</feature>
<feature type="region of interest" description="Disordered" evidence="9">
    <location>
        <begin position="1"/>
        <end position="45"/>
    </location>
</feature>